<evidence type="ECO:0000256" key="10">
    <source>
        <dbReference type="ARBA" id="ARBA00022490"/>
    </source>
</evidence>
<keyword evidence="11" id="KW-0028">Amino-acid biosynthesis</keyword>
<evidence type="ECO:0000313" key="22">
    <source>
        <dbReference type="EMBL" id="GAP43089.1"/>
    </source>
</evidence>
<keyword evidence="15" id="KW-0520">NAD</keyword>
<evidence type="ECO:0000256" key="1">
    <source>
        <dbReference type="ARBA" id="ARBA00001393"/>
    </source>
</evidence>
<evidence type="ECO:0000256" key="12">
    <source>
        <dbReference type="ARBA" id="ARBA00022723"/>
    </source>
</evidence>
<gene>
    <name evidence="22" type="ORF">TBC1_111231</name>
</gene>
<evidence type="ECO:0000256" key="3">
    <source>
        <dbReference type="ARBA" id="ARBA00001941"/>
    </source>
</evidence>
<comment type="function">
    <text evidence="4">Catalyzes the conversion of 3-deoxy-D-arabino-heptulosonate 7-phosphate (DAHP) to dehydroquinate (DHQ).</text>
</comment>
<evidence type="ECO:0000256" key="15">
    <source>
        <dbReference type="ARBA" id="ARBA00023027"/>
    </source>
</evidence>
<dbReference type="GO" id="GO:0009073">
    <property type="term" value="P:aromatic amino acid family biosynthetic process"/>
    <property type="evidence" value="ECO:0007669"/>
    <property type="project" value="UniProtKB-KW"/>
</dbReference>
<dbReference type="EMBL" id="DF968182">
    <property type="protein sequence ID" value="GAP43089.1"/>
    <property type="molecule type" value="Genomic_DNA"/>
</dbReference>
<evidence type="ECO:0000259" key="20">
    <source>
        <dbReference type="Pfam" id="PF01761"/>
    </source>
</evidence>
<evidence type="ECO:0000256" key="14">
    <source>
        <dbReference type="ARBA" id="ARBA00022833"/>
    </source>
</evidence>
<accession>A0A0S7BZH3</accession>
<dbReference type="Pfam" id="PF01761">
    <property type="entry name" value="DHQ_synthase"/>
    <property type="match status" value="1"/>
</dbReference>
<evidence type="ECO:0000259" key="21">
    <source>
        <dbReference type="Pfam" id="PF24621"/>
    </source>
</evidence>
<dbReference type="RefSeq" id="WP_062039814.1">
    <property type="nucleotide sequence ID" value="NZ_DF968182.1"/>
</dbReference>
<keyword evidence="10" id="KW-0963">Cytoplasm</keyword>
<evidence type="ECO:0000256" key="2">
    <source>
        <dbReference type="ARBA" id="ARBA00001911"/>
    </source>
</evidence>
<dbReference type="PANTHER" id="PTHR43622:SF7">
    <property type="entry name" value="3-DEHYDROQUINATE SYNTHASE, CHLOROPLASTIC"/>
    <property type="match status" value="1"/>
</dbReference>
<dbReference type="NCBIfam" id="TIGR01357">
    <property type="entry name" value="aroB"/>
    <property type="match status" value="1"/>
</dbReference>
<dbReference type="InterPro" id="IPR056179">
    <property type="entry name" value="DHQS_C"/>
</dbReference>
<evidence type="ECO:0000256" key="16">
    <source>
        <dbReference type="ARBA" id="ARBA00023141"/>
    </source>
</evidence>
<reference evidence="22" key="1">
    <citation type="journal article" date="2015" name="Genome Announc.">
        <title>Draft Genome Sequence of Bacteroidales Strain TBC1, a Novel Isolate from a Methanogenic Wastewater Treatment System.</title>
        <authorList>
            <person name="Tourlousse D.M."/>
            <person name="Matsuura N."/>
            <person name="Sun L."/>
            <person name="Toyonaga M."/>
            <person name="Kuroda K."/>
            <person name="Ohashi A."/>
            <person name="Cruz R."/>
            <person name="Yamaguchi T."/>
            <person name="Sekiguchi Y."/>
        </authorList>
    </citation>
    <scope>NUCLEOTIDE SEQUENCE [LARGE SCALE GENOMIC DNA]</scope>
    <source>
        <strain evidence="22">TBC1</strain>
    </source>
</reference>
<dbReference type="OrthoDB" id="9806583at2"/>
<evidence type="ECO:0000256" key="6">
    <source>
        <dbReference type="ARBA" id="ARBA00004661"/>
    </source>
</evidence>
<dbReference type="PIRSF" id="PIRSF001455">
    <property type="entry name" value="DHQ_synth"/>
    <property type="match status" value="1"/>
</dbReference>
<keyword evidence="12" id="KW-0479">Metal-binding</keyword>
<dbReference type="AlphaFoldDB" id="A0A0S7BZH3"/>
<evidence type="ECO:0000256" key="11">
    <source>
        <dbReference type="ARBA" id="ARBA00022605"/>
    </source>
</evidence>
<feature type="domain" description="3-dehydroquinate synthase C-terminal" evidence="21">
    <location>
        <begin position="182"/>
        <end position="324"/>
    </location>
</feature>
<keyword evidence="23" id="KW-1185">Reference proteome</keyword>
<evidence type="ECO:0000256" key="7">
    <source>
        <dbReference type="ARBA" id="ARBA00005412"/>
    </source>
</evidence>
<keyword evidence="14" id="KW-0862">Zinc</keyword>
<keyword evidence="18" id="KW-0170">Cobalt</keyword>
<dbReference type="PANTHER" id="PTHR43622">
    <property type="entry name" value="3-DEHYDROQUINATE SYNTHASE"/>
    <property type="match status" value="1"/>
</dbReference>
<evidence type="ECO:0000256" key="4">
    <source>
        <dbReference type="ARBA" id="ARBA00003485"/>
    </source>
</evidence>
<keyword evidence="17" id="KW-0456">Lyase</keyword>
<evidence type="ECO:0000256" key="17">
    <source>
        <dbReference type="ARBA" id="ARBA00023239"/>
    </source>
</evidence>
<dbReference type="SUPFAM" id="SSF56796">
    <property type="entry name" value="Dehydroquinate synthase-like"/>
    <property type="match status" value="1"/>
</dbReference>
<sequence>MAKKMQTFKIAGSPVYVGPSALEELRYNLTTLFVNKESVFILADENTDKHCYPLLAGMVPQMERAYKIVIPAGEDHKTLATCEQVWNQMAVAGANRKSLLINLGGGMVSDLGGFAASVFHRGMEYVNIPTTLMSMIDASLGGKTGVDLYSLKNQIGLFAPPAAVYVWSGFLSTLPHRQLLSGYAEMIKHALIADADFWKRLIRIPMAVVSSWDDQILEAIRIKAEIVNADPLEQGSRRLLNFGHTLGHAFETWSLRNDKSPLTHGEAIAMGMICEAYISYRIAGLSHSDRDELVRQILLNFNHYKIPTTAIDELVEITNYDKKNQKGRTMLTLLRNIGHAVEGQQCEPAIIRESLFRFTDFGRLTE</sequence>
<keyword evidence="13" id="KW-0547">Nucleotide-binding</keyword>
<dbReference type="InterPro" id="IPR030963">
    <property type="entry name" value="DHQ_synth_fam"/>
</dbReference>
<dbReference type="GO" id="GO:0046872">
    <property type="term" value="F:metal ion binding"/>
    <property type="evidence" value="ECO:0007669"/>
    <property type="project" value="UniProtKB-KW"/>
</dbReference>
<dbReference type="Proteomes" id="UP000053091">
    <property type="component" value="Unassembled WGS sequence"/>
</dbReference>
<keyword evidence="16" id="KW-0057">Aromatic amino acid biosynthesis</keyword>
<dbReference type="Gene3D" id="1.20.1090.10">
    <property type="entry name" value="Dehydroquinate synthase-like - alpha domain"/>
    <property type="match status" value="1"/>
</dbReference>
<dbReference type="Gene3D" id="3.40.50.1970">
    <property type="match status" value="1"/>
</dbReference>
<comment type="cofactor">
    <cofactor evidence="2">
        <name>NAD(+)</name>
        <dbReference type="ChEBI" id="CHEBI:57540"/>
    </cofactor>
</comment>
<evidence type="ECO:0000256" key="9">
    <source>
        <dbReference type="ARBA" id="ARBA00017684"/>
    </source>
</evidence>
<comment type="similarity">
    <text evidence="7">Belongs to the sugar phosphate cyclases superfamily. Dehydroquinate synthase family.</text>
</comment>
<dbReference type="GO" id="GO:0005737">
    <property type="term" value="C:cytoplasm"/>
    <property type="evidence" value="ECO:0007669"/>
    <property type="project" value="UniProtKB-SubCell"/>
</dbReference>
<dbReference type="InterPro" id="IPR016037">
    <property type="entry name" value="DHQ_synth_AroB"/>
</dbReference>
<dbReference type="STRING" id="1678841.TBC1_111231"/>
<proteinExistence type="inferred from homology"/>
<dbReference type="PATRIC" id="fig|1678841.3.peg.1396"/>
<protein>
    <recommendedName>
        <fullName evidence="9 19">3-dehydroquinate synthase</fullName>
        <ecNumber evidence="8 19">4.2.3.4</ecNumber>
    </recommendedName>
</protein>
<comment type="catalytic activity">
    <reaction evidence="1">
        <text>7-phospho-2-dehydro-3-deoxy-D-arabino-heptonate = 3-dehydroquinate + phosphate</text>
        <dbReference type="Rhea" id="RHEA:21968"/>
        <dbReference type="ChEBI" id="CHEBI:32364"/>
        <dbReference type="ChEBI" id="CHEBI:43474"/>
        <dbReference type="ChEBI" id="CHEBI:58394"/>
        <dbReference type="EC" id="4.2.3.4"/>
    </reaction>
</comment>
<dbReference type="Pfam" id="PF24621">
    <property type="entry name" value="DHQS_C"/>
    <property type="match status" value="1"/>
</dbReference>
<dbReference type="GO" id="GO:0000166">
    <property type="term" value="F:nucleotide binding"/>
    <property type="evidence" value="ECO:0007669"/>
    <property type="project" value="UniProtKB-KW"/>
</dbReference>
<evidence type="ECO:0000256" key="13">
    <source>
        <dbReference type="ARBA" id="ARBA00022741"/>
    </source>
</evidence>
<dbReference type="GO" id="GO:0008652">
    <property type="term" value="P:amino acid biosynthetic process"/>
    <property type="evidence" value="ECO:0007669"/>
    <property type="project" value="UniProtKB-KW"/>
</dbReference>
<dbReference type="EC" id="4.2.3.4" evidence="8 19"/>
<evidence type="ECO:0000256" key="18">
    <source>
        <dbReference type="ARBA" id="ARBA00023285"/>
    </source>
</evidence>
<evidence type="ECO:0000256" key="5">
    <source>
        <dbReference type="ARBA" id="ARBA00004496"/>
    </source>
</evidence>
<name>A0A0S7BZH3_9BACT</name>
<comment type="pathway">
    <text evidence="6">Metabolic intermediate biosynthesis; chorismate biosynthesis; chorismate from D-erythrose 4-phosphate and phosphoenolpyruvate: step 2/7.</text>
</comment>
<evidence type="ECO:0000313" key="23">
    <source>
        <dbReference type="Proteomes" id="UP000053091"/>
    </source>
</evidence>
<feature type="domain" description="3-dehydroquinate synthase N-terminal" evidence="20">
    <location>
        <begin position="68"/>
        <end position="179"/>
    </location>
</feature>
<dbReference type="GO" id="GO:0003856">
    <property type="term" value="F:3-dehydroquinate synthase activity"/>
    <property type="evidence" value="ECO:0007669"/>
    <property type="project" value="UniProtKB-UniRule"/>
</dbReference>
<evidence type="ECO:0000256" key="19">
    <source>
        <dbReference type="NCBIfam" id="TIGR01357"/>
    </source>
</evidence>
<dbReference type="InterPro" id="IPR030960">
    <property type="entry name" value="DHQS/DOIS_N"/>
</dbReference>
<evidence type="ECO:0000256" key="8">
    <source>
        <dbReference type="ARBA" id="ARBA00013031"/>
    </source>
</evidence>
<organism evidence="22">
    <name type="scientific">Lentimicrobium saccharophilum</name>
    <dbReference type="NCBI Taxonomy" id="1678841"/>
    <lineage>
        <taxon>Bacteria</taxon>
        <taxon>Pseudomonadati</taxon>
        <taxon>Bacteroidota</taxon>
        <taxon>Bacteroidia</taxon>
        <taxon>Bacteroidales</taxon>
        <taxon>Lentimicrobiaceae</taxon>
        <taxon>Lentimicrobium</taxon>
    </lineage>
</organism>
<comment type="subcellular location">
    <subcellularLocation>
        <location evidence="5">Cytoplasm</location>
    </subcellularLocation>
</comment>
<dbReference type="GO" id="GO:0009423">
    <property type="term" value="P:chorismate biosynthetic process"/>
    <property type="evidence" value="ECO:0007669"/>
    <property type="project" value="UniProtKB-UniRule"/>
</dbReference>
<dbReference type="CDD" id="cd08195">
    <property type="entry name" value="DHQS"/>
    <property type="match status" value="1"/>
</dbReference>
<comment type="cofactor">
    <cofactor evidence="3">
        <name>Co(2+)</name>
        <dbReference type="ChEBI" id="CHEBI:48828"/>
    </cofactor>
</comment>
<dbReference type="InterPro" id="IPR050071">
    <property type="entry name" value="Dehydroquinate_synthase"/>
</dbReference>